<dbReference type="InterPro" id="IPR029055">
    <property type="entry name" value="Ntn_hydrolases_N"/>
</dbReference>
<dbReference type="GO" id="GO:0006529">
    <property type="term" value="P:asparagine biosynthetic process"/>
    <property type="evidence" value="ECO:0007669"/>
    <property type="project" value="InterPro"/>
</dbReference>
<dbReference type="Gene3D" id="3.60.20.10">
    <property type="entry name" value="Glutamine Phosphoribosylpyrophosphate, subunit 1, domain 1"/>
    <property type="match status" value="1"/>
</dbReference>
<dbReference type="PANTHER" id="PTHR43284">
    <property type="entry name" value="ASPARAGINE SYNTHETASE (GLUTAMINE-HYDROLYZING)"/>
    <property type="match status" value="1"/>
</dbReference>
<organism evidence="5 6">
    <name type="scientific">Oleidesulfovibrio alaskensis (strain ATCC BAA-1058 / DSM 17464 / G20)</name>
    <name type="common">Desulfovibrio alaskensis</name>
    <dbReference type="NCBI Taxonomy" id="207559"/>
    <lineage>
        <taxon>Bacteria</taxon>
        <taxon>Pseudomonadati</taxon>
        <taxon>Thermodesulfobacteriota</taxon>
        <taxon>Desulfovibrionia</taxon>
        <taxon>Desulfovibrionales</taxon>
        <taxon>Desulfovibrionaceae</taxon>
        <taxon>Oleidesulfovibrio</taxon>
    </lineage>
</organism>
<dbReference type="SUPFAM" id="SSF56235">
    <property type="entry name" value="N-terminal nucleophile aminohydrolases (Ntn hydrolases)"/>
    <property type="match status" value="1"/>
</dbReference>
<evidence type="ECO:0000313" key="6">
    <source>
        <dbReference type="Proteomes" id="UP000002710"/>
    </source>
</evidence>
<evidence type="ECO:0000259" key="4">
    <source>
        <dbReference type="Pfam" id="PF00733"/>
    </source>
</evidence>
<dbReference type="Proteomes" id="UP000002710">
    <property type="component" value="Chromosome"/>
</dbReference>
<sequence>MKIAVCATGDAAGDVQAVLAMLEAQGHGPSRVSVLETGSGGAAGVSAAGQDVSVFRHSGGESFVIVCGVAAGHGFTPLQRPGDDILADEERIRPWLCSLEGVFCAVWHHRSCGVWLLVSDPHGAYPLYVHDADRGLCAASEIRAVAAVRPDARRPDPAGMGALAAVGHMLGGATLLRGVTRFPAASLLRLDDHGRGRSQITGPYWQLPAVDTDIGVKRSAEAVAQALHAEAECLVRRFPEAAVMLSGGIDSRLQLALAVRHGAVPRAVIVSQPEHSAGAERRFARRVARQFGLQREEWSVGADFFSSSDYLDYMLASCTGTRSLNLFISGVLRAVPGGQQGVWDGLFAGNLIGGGAVTCTLDELKDRRCRGQDNPAWLACSALFRGDFFEAMMDGVYDAFDRFAREHGSGVDAAARYYALERMRHRTAVNPYMCCSGRNIPLSLGSGRQFWEAVFRLPASLRGGFALYRAVISRHFPEMDRHPYLCADQLLNMGRMDIQRLLCWAADRLPWRLAVAVGLRFEWRRSRYLSRALELAECLPDDVDMDAVQALRRRGIVSLVDMNMAEMLLYRLVLHWIAEDGARPGCYGGAQALLD</sequence>
<dbReference type="Gene3D" id="3.40.50.620">
    <property type="entry name" value="HUPs"/>
    <property type="match status" value="1"/>
</dbReference>
<reference evidence="5 6" key="1">
    <citation type="journal article" date="2011" name="J. Bacteriol.">
        <title>Complete genome sequence and updated annotation of Desulfovibrio alaskensis G20.</title>
        <authorList>
            <person name="Hauser L.J."/>
            <person name="Land M.L."/>
            <person name="Brown S.D."/>
            <person name="Larimer F."/>
            <person name="Keller K.L."/>
            <person name="Rapp-Giles B.J."/>
            <person name="Price M.N."/>
            <person name="Lin M."/>
            <person name="Bruce D.C."/>
            <person name="Detter J.C."/>
            <person name="Tapia R."/>
            <person name="Han C.S."/>
            <person name="Goodwin L.A."/>
            <person name="Cheng J.F."/>
            <person name="Pitluck S."/>
            <person name="Copeland A."/>
            <person name="Lucas S."/>
            <person name="Nolan M."/>
            <person name="Lapidus A.L."/>
            <person name="Palumbo A.V."/>
            <person name="Wall J.D."/>
        </authorList>
    </citation>
    <scope>NUCLEOTIDE SEQUENCE [LARGE SCALE GENOMIC DNA]</scope>
    <source>
        <strain evidence="6">ATCC BAA 1058 / DSM 17464 / G20</strain>
    </source>
</reference>
<proteinExistence type="predicted"/>
<protein>
    <recommendedName>
        <fullName evidence="2">asparagine synthase (glutamine-hydrolyzing)</fullName>
        <ecNumber evidence="2">6.3.5.4</ecNumber>
    </recommendedName>
</protein>
<dbReference type="AlphaFoldDB" id="Q313G0"/>
<dbReference type="KEGG" id="dde:Dde_1135"/>
<feature type="domain" description="Asparagine synthetase" evidence="4">
    <location>
        <begin position="232"/>
        <end position="303"/>
    </location>
</feature>
<evidence type="ECO:0000256" key="2">
    <source>
        <dbReference type="ARBA" id="ARBA00012737"/>
    </source>
</evidence>
<dbReference type="GO" id="GO:0004066">
    <property type="term" value="F:asparagine synthase (glutamine-hydrolyzing) activity"/>
    <property type="evidence" value="ECO:0007669"/>
    <property type="project" value="UniProtKB-EC"/>
</dbReference>
<comment type="catalytic activity">
    <reaction evidence="3">
        <text>L-aspartate + L-glutamine + ATP + H2O = L-asparagine + L-glutamate + AMP + diphosphate + H(+)</text>
        <dbReference type="Rhea" id="RHEA:12228"/>
        <dbReference type="ChEBI" id="CHEBI:15377"/>
        <dbReference type="ChEBI" id="CHEBI:15378"/>
        <dbReference type="ChEBI" id="CHEBI:29985"/>
        <dbReference type="ChEBI" id="CHEBI:29991"/>
        <dbReference type="ChEBI" id="CHEBI:30616"/>
        <dbReference type="ChEBI" id="CHEBI:33019"/>
        <dbReference type="ChEBI" id="CHEBI:58048"/>
        <dbReference type="ChEBI" id="CHEBI:58359"/>
        <dbReference type="ChEBI" id="CHEBI:456215"/>
        <dbReference type="EC" id="6.3.5.4"/>
    </reaction>
</comment>
<dbReference type="HOGENOM" id="CLU_458373_0_0_7"/>
<dbReference type="Pfam" id="PF00733">
    <property type="entry name" value="Asn_synthase"/>
    <property type="match status" value="1"/>
</dbReference>
<dbReference type="PANTHER" id="PTHR43284:SF1">
    <property type="entry name" value="ASPARAGINE SYNTHETASE"/>
    <property type="match status" value="1"/>
</dbReference>
<evidence type="ECO:0000313" key="5">
    <source>
        <dbReference type="EMBL" id="ABB37936.1"/>
    </source>
</evidence>
<evidence type="ECO:0000256" key="1">
    <source>
        <dbReference type="ARBA" id="ARBA00005187"/>
    </source>
</evidence>
<evidence type="ECO:0000256" key="3">
    <source>
        <dbReference type="ARBA" id="ARBA00048741"/>
    </source>
</evidence>
<dbReference type="InterPro" id="IPR001962">
    <property type="entry name" value="Asn_synthase"/>
</dbReference>
<dbReference type="InterPro" id="IPR051786">
    <property type="entry name" value="ASN_synthetase/amidase"/>
</dbReference>
<dbReference type="eggNOG" id="COG0367">
    <property type="taxonomic scope" value="Bacteria"/>
</dbReference>
<dbReference type="SUPFAM" id="SSF52402">
    <property type="entry name" value="Adenine nucleotide alpha hydrolases-like"/>
    <property type="match status" value="1"/>
</dbReference>
<dbReference type="EMBL" id="CP000112">
    <property type="protein sequence ID" value="ABB37936.1"/>
    <property type="molecule type" value="Genomic_DNA"/>
</dbReference>
<dbReference type="EC" id="6.3.5.4" evidence="2"/>
<dbReference type="STRING" id="207559.Dde_1135"/>
<dbReference type="InterPro" id="IPR014729">
    <property type="entry name" value="Rossmann-like_a/b/a_fold"/>
</dbReference>
<name>Q313G0_OLEA2</name>
<gene>
    <name evidence="5" type="ordered locus">Dde_1135</name>
</gene>
<keyword evidence="6" id="KW-1185">Reference proteome</keyword>
<comment type="pathway">
    <text evidence="1">Amino-acid biosynthesis; L-asparagine biosynthesis; L-asparagine from L-aspartate (L-Gln route): step 1/1.</text>
</comment>
<accession>Q313G0</accession>